<dbReference type="Proteomes" id="UP001066276">
    <property type="component" value="Chromosome 5"/>
</dbReference>
<proteinExistence type="predicted"/>
<reference evidence="1" key="1">
    <citation type="journal article" date="2022" name="bioRxiv">
        <title>Sequencing and chromosome-scale assembly of the giantPleurodeles waltlgenome.</title>
        <authorList>
            <person name="Brown T."/>
            <person name="Elewa A."/>
            <person name="Iarovenko S."/>
            <person name="Subramanian E."/>
            <person name="Araus A.J."/>
            <person name="Petzold A."/>
            <person name="Susuki M."/>
            <person name="Suzuki K.-i.T."/>
            <person name="Hayashi T."/>
            <person name="Toyoda A."/>
            <person name="Oliveira C."/>
            <person name="Osipova E."/>
            <person name="Leigh N.D."/>
            <person name="Simon A."/>
            <person name="Yun M.H."/>
        </authorList>
    </citation>
    <scope>NUCLEOTIDE SEQUENCE</scope>
    <source>
        <strain evidence="1">20211129_DDA</strain>
        <tissue evidence="1">Liver</tissue>
    </source>
</reference>
<dbReference type="PANTHER" id="PTHR19446">
    <property type="entry name" value="REVERSE TRANSCRIPTASES"/>
    <property type="match status" value="1"/>
</dbReference>
<evidence type="ECO:0008006" key="3">
    <source>
        <dbReference type="Google" id="ProtNLM"/>
    </source>
</evidence>
<protein>
    <recommendedName>
        <fullName evidence="3">Reverse transcriptase</fullName>
    </recommendedName>
</protein>
<evidence type="ECO:0000313" key="2">
    <source>
        <dbReference type="Proteomes" id="UP001066276"/>
    </source>
</evidence>
<name>A0AAV7RJZ7_PLEWA</name>
<organism evidence="1 2">
    <name type="scientific">Pleurodeles waltl</name>
    <name type="common">Iberian ribbed newt</name>
    <dbReference type="NCBI Taxonomy" id="8319"/>
    <lineage>
        <taxon>Eukaryota</taxon>
        <taxon>Metazoa</taxon>
        <taxon>Chordata</taxon>
        <taxon>Craniata</taxon>
        <taxon>Vertebrata</taxon>
        <taxon>Euteleostomi</taxon>
        <taxon>Amphibia</taxon>
        <taxon>Batrachia</taxon>
        <taxon>Caudata</taxon>
        <taxon>Salamandroidea</taxon>
        <taxon>Salamandridae</taxon>
        <taxon>Pleurodelinae</taxon>
        <taxon>Pleurodeles</taxon>
    </lineage>
</organism>
<keyword evidence="2" id="KW-1185">Reference proteome</keyword>
<dbReference type="AlphaFoldDB" id="A0AAV7RJZ7"/>
<comment type="caution">
    <text evidence="1">The sequence shown here is derived from an EMBL/GenBank/DDBJ whole genome shotgun (WGS) entry which is preliminary data.</text>
</comment>
<gene>
    <name evidence="1" type="ORF">NDU88_004869</name>
</gene>
<accession>A0AAV7RJZ7</accession>
<dbReference type="EMBL" id="JANPWB010000009">
    <property type="protein sequence ID" value="KAJ1152092.1"/>
    <property type="molecule type" value="Genomic_DNA"/>
</dbReference>
<evidence type="ECO:0000313" key="1">
    <source>
        <dbReference type="EMBL" id="KAJ1152092.1"/>
    </source>
</evidence>
<sequence>MVKFLHKFDLPKRSAEERRVLDEPISQEDILAVIPSLKTAKLPRMDGLPTDFYYKYAGLVVDKLLEDYQESLRHSTLPPSFRKALIIMIYKPGKDPTSASA</sequence>